<reference evidence="3" key="1">
    <citation type="submission" date="2021-01" db="EMBL/GenBank/DDBJ databases">
        <authorList>
            <person name="Corre E."/>
            <person name="Pelletier E."/>
            <person name="Niang G."/>
            <person name="Scheremetjew M."/>
            <person name="Finn R."/>
            <person name="Kale V."/>
            <person name="Holt S."/>
            <person name="Cochrane G."/>
            <person name="Meng A."/>
            <person name="Brown T."/>
            <person name="Cohen L."/>
        </authorList>
    </citation>
    <scope>NUCLEOTIDE SEQUENCE</scope>
    <source>
        <strain evidence="3">10249 10 AB</strain>
    </source>
</reference>
<proteinExistence type="predicted"/>
<feature type="compositionally biased region" description="Low complexity" evidence="1">
    <location>
        <begin position="102"/>
        <end position="126"/>
    </location>
</feature>
<evidence type="ECO:0000256" key="1">
    <source>
        <dbReference type="SAM" id="MobiDB-lite"/>
    </source>
</evidence>
<feature type="region of interest" description="Disordered" evidence="1">
    <location>
        <begin position="517"/>
        <end position="599"/>
    </location>
</feature>
<feature type="region of interest" description="Disordered" evidence="1">
    <location>
        <begin position="356"/>
        <end position="386"/>
    </location>
</feature>
<feature type="compositionally biased region" description="Low complexity" evidence="1">
    <location>
        <begin position="550"/>
        <end position="573"/>
    </location>
</feature>
<feature type="compositionally biased region" description="Basic and acidic residues" evidence="1">
    <location>
        <begin position="538"/>
        <end position="547"/>
    </location>
</feature>
<gene>
    <name evidence="3" type="ORF">PAUS00366_LOCUS11359</name>
</gene>
<feature type="compositionally biased region" description="Basic and acidic residues" evidence="1">
    <location>
        <begin position="588"/>
        <end position="598"/>
    </location>
</feature>
<organism evidence="3">
    <name type="scientific">Pseudo-nitzschia australis</name>
    <dbReference type="NCBI Taxonomy" id="44445"/>
    <lineage>
        <taxon>Eukaryota</taxon>
        <taxon>Sar</taxon>
        <taxon>Stramenopiles</taxon>
        <taxon>Ochrophyta</taxon>
        <taxon>Bacillariophyta</taxon>
        <taxon>Bacillariophyceae</taxon>
        <taxon>Bacillariophycidae</taxon>
        <taxon>Bacillariales</taxon>
        <taxon>Bacillariaceae</taxon>
        <taxon>Pseudo-nitzschia</taxon>
    </lineage>
</organism>
<feature type="compositionally biased region" description="Polar residues" evidence="1">
    <location>
        <begin position="356"/>
        <end position="367"/>
    </location>
</feature>
<accession>A0A7S4EKB6</accession>
<dbReference type="AlphaFoldDB" id="A0A7S4EKB6"/>
<feature type="compositionally biased region" description="Basic and acidic residues" evidence="1">
    <location>
        <begin position="85"/>
        <end position="101"/>
    </location>
</feature>
<feature type="compositionally biased region" description="Polar residues" evidence="1">
    <location>
        <begin position="517"/>
        <end position="536"/>
    </location>
</feature>
<keyword evidence="2" id="KW-0472">Membrane</keyword>
<sequence length="910" mass="101335">MACRGSSSCNRALAMVSFCTWWWVSCLLLFCYSCGSIGNVSAAADRWAIPVNHQRNFRGRGTAVYENDDTKKSREAVGDQIKNQKKNDKWAADENKNKETESPTTTRPSQDPSQSTQSPSRSVSTDPTNFPSSNPALKSERDPVELELHSFSLLIQGSVSLEDELEIRQELQVYLLDYFRGEKQQQIEYKVDSVGLEFVQLVESYLPFNEFHENERSSSGDNPNRIRRLLQDGRRNEHQRKRVLQTDWSTSAISTLLEYEARVVIGFGQEGDVVGPIDEEVQVALKDDQIEALENTDELQTYFIHVHEDRNEIVNKDTATEYPVVLMAIQVADRPLKSLNFKETWQTIESTLLPDSSSTINTINNGDQDGGHESNGGNPWDDKNEKEQGSLTLGILEQSASSSINSSKDKNSSTWKVVVGIGCTIIILTALGGLIYIWREKRRNFSSTEIKSFSGEDDSHVIEVTSDVGSNELTDNITYDKSVLRSDGSSGGENKRRKNTKRSKTFFSSELLRIGKQQSGTSNSAQGVSSSSPVTNTKKKDCDENRNGRTKTSATNSSTCTSNNSSFESSNSRNHPDSVGVSLTARNENNRSHSRQEEAVIDLTIPAARDSNGYQTIEDRHPGKKSSFILSAMSLFQNSSTSRTKEEEQPEPHDDELDSITAKMNVFNVTSNDDDSSMMGYSLASLSQNNNHEGHHDDNNTIEDLDENMSVASSQSGRPYPMFAGLHNILNTPNRDSISNSPVQDTVQVALPMRSHQNAQQDHTHGLLGSIEDEDESYINTNFETECEQDVSFFKADDATKERDLSSVMSDFPSADIIGYDSQLYENDNPLTMAKNITSVGAPLIPDDASDAPSDERNDDRFVALPGEQTSSRIQFPDAITNSRLLDSDPAVVDYLEKDRRSIQSITRMR</sequence>
<dbReference type="PROSITE" id="PS51257">
    <property type="entry name" value="PROKAR_LIPOPROTEIN"/>
    <property type="match status" value="1"/>
</dbReference>
<feature type="region of interest" description="Disordered" evidence="1">
    <location>
        <begin position="212"/>
        <end position="232"/>
    </location>
</feature>
<feature type="region of interest" description="Disordered" evidence="1">
    <location>
        <begin position="62"/>
        <end position="140"/>
    </location>
</feature>
<feature type="compositionally biased region" description="Basic and acidic residues" evidence="1">
    <location>
        <begin position="68"/>
        <end position="77"/>
    </location>
</feature>
<keyword evidence="2" id="KW-1133">Transmembrane helix</keyword>
<feature type="transmembrane region" description="Helical" evidence="2">
    <location>
        <begin position="415"/>
        <end position="438"/>
    </location>
</feature>
<keyword evidence="2" id="KW-0812">Transmembrane</keyword>
<feature type="region of interest" description="Disordered" evidence="1">
    <location>
        <begin position="482"/>
        <end position="502"/>
    </location>
</feature>
<evidence type="ECO:0000313" key="3">
    <source>
        <dbReference type="EMBL" id="CAE0718605.1"/>
    </source>
</evidence>
<feature type="compositionally biased region" description="Polar residues" evidence="1">
    <location>
        <begin position="127"/>
        <end position="136"/>
    </location>
</feature>
<dbReference type="EMBL" id="HBIX01015645">
    <property type="protein sequence ID" value="CAE0718605.1"/>
    <property type="molecule type" value="Transcribed_RNA"/>
</dbReference>
<protein>
    <submittedName>
        <fullName evidence="3">Uncharacterized protein</fullName>
    </submittedName>
</protein>
<name>A0A7S4EKB6_9STRA</name>
<evidence type="ECO:0000256" key="2">
    <source>
        <dbReference type="SAM" id="Phobius"/>
    </source>
</evidence>